<dbReference type="STRING" id="1280847.SAMN04488036_10477"/>
<proteinExistence type="predicted"/>
<feature type="transmembrane region" description="Helical" evidence="1">
    <location>
        <begin position="191"/>
        <end position="210"/>
    </location>
</feature>
<feature type="transmembrane region" description="Helical" evidence="1">
    <location>
        <begin position="316"/>
        <end position="339"/>
    </location>
</feature>
<dbReference type="AlphaFoldDB" id="A0A1I4EB44"/>
<dbReference type="Pfam" id="PF05940">
    <property type="entry name" value="NnrS"/>
    <property type="match status" value="1"/>
</dbReference>
<feature type="transmembrane region" description="Helical" evidence="1">
    <location>
        <begin position="129"/>
        <end position="147"/>
    </location>
</feature>
<dbReference type="EMBL" id="FOSZ01000004">
    <property type="protein sequence ID" value="SFL01606.1"/>
    <property type="molecule type" value="Genomic_DNA"/>
</dbReference>
<keyword evidence="1" id="KW-1133">Transmembrane helix</keyword>
<name>A0A1I4EB44_9RHOB</name>
<feature type="transmembrane region" description="Helical" evidence="1">
    <location>
        <begin position="375"/>
        <end position="398"/>
    </location>
</feature>
<feature type="transmembrane region" description="Helical" evidence="1">
    <location>
        <begin position="72"/>
        <end position="92"/>
    </location>
</feature>
<evidence type="ECO:0000256" key="1">
    <source>
        <dbReference type="SAM" id="Phobius"/>
    </source>
</evidence>
<accession>A0A1I4EB44</accession>
<evidence type="ECO:0000313" key="3">
    <source>
        <dbReference type="Proteomes" id="UP000198851"/>
    </source>
</evidence>
<feature type="transmembrane region" description="Helical" evidence="1">
    <location>
        <begin position="351"/>
        <end position="368"/>
    </location>
</feature>
<feature type="transmembrane region" description="Helical" evidence="1">
    <location>
        <begin position="104"/>
        <end position="123"/>
    </location>
</feature>
<keyword evidence="1" id="KW-0472">Membrane</keyword>
<sequence>MPLRVLTVRGHATKSPEVIESSMKRVFGEGFRIFFLAAGVIGAVAGLLWTYWVASGAGLLPVMQDIPTQWHAHEMIFGYGVAAVGGFFLTAVPNWTNTDGAKTAFVVTVFGLWLVGRLTVWSMPLLPPMTVMVLDLLFVPVLAVKILSQLLKRPKPQNMVFLTMLCALWVANGLVHLEWIGATDDTAATGLRAGLLALAGLIAVLGGRVTPAFTRNAMKRDGVPEAQWPQTPDWTQKVSMTLALGMPWVVMIAPPVIAGCWIGLLGLVQIPRQARWRGLATGKEPLIWSLHLSMALLALGLILWGLATFDIGTETAAIHVLGIGAVGGMTVAVMSRAALGHTGRPLTTSPAFSAVYALMAGAVVLRWIGQSEPLALVAAGVSWTTALVIFCVALWPIISRPRVDRG</sequence>
<feature type="transmembrane region" description="Helical" evidence="1">
    <location>
        <begin position="288"/>
        <end position="309"/>
    </location>
</feature>
<dbReference type="InterPro" id="IPR010266">
    <property type="entry name" value="NnrS"/>
</dbReference>
<reference evidence="3" key="1">
    <citation type="submission" date="2016-10" db="EMBL/GenBank/DDBJ databases">
        <authorList>
            <person name="Varghese N."/>
            <person name="Submissions S."/>
        </authorList>
    </citation>
    <scope>NUCLEOTIDE SEQUENCE [LARGE SCALE GENOMIC DNA]</scope>
    <source>
        <strain evidence="3">DSM 28453</strain>
    </source>
</reference>
<feature type="transmembrane region" description="Helical" evidence="1">
    <location>
        <begin position="159"/>
        <end position="179"/>
    </location>
</feature>
<protein>
    <submittedName>
        <fullName evidence="2">Uncharacterized protein involved in response to NO</fullName>
    </submittedName>
</protein>
<feature type="transmembrane region" description="Helical" evidence="1">
    <location>
        <begin position="246"/>
        <end position="268"/>
    </location>
</feature>
<organism evidence="2 3">
    <name type="scientific">Shimia haliotis</name>
    <dbReference type="NCBI Taxonomy" id="1280847"/>
    <lineage>
        <taxon>Bacteria</taxon>
        <taxon>Pseudomonadati</taxon>
        <taxon>Pseudomonadota</taxon>
        <taxon>Alphaproteobacteria</taxon>
        <taxon>Rhodobacterales</taxon>
        <taxon>Roseobacteraceae</taxon>
    </lineage>
</organism>
<dbReference type="Proteomes" id="UP000198851">
    <property type="component" value="Unassembled WGS sequence"/>
</dbReference>
<gene>
    <name evidence="2" type="ORF">SAMN04488036_10477</name>
</gene>
<keyword evidence="3" id="KW-1185">Reference proteome</keyword>
<keyword evidence="1" id="KW-0812">Transmembrane</keyword>
<feature type="transmembrane region" description="Helical" evidence="1">
    <location>
        <begin position="33"/>
        <end position="52"/>
    </location>
</feature>
<evidence type="ECO:0000313" key="2">
    <source>
        <dbReference type="EMBL" id="SFL01606.1"/>
    </source>
</evidence>